<dbReference type="CDD" id="cd17356">
    <property type="entry name" value="MFS_HXT"/>
    <property type="match status" value="1"/>
</dbReference>
<keyword evidence="5 9" id="KW-0812">Transmembrane</keyword>
<keyword evidence="7 9" id="KW-0472">Membrane</keyword>
<feature type="transmembrane region" description="Helical" evidence="9">
    <location>
        <begin position="485"/>
        <end position="504"/>
    </location>
</feature>
<feature type="transmembrane region" description="Helical" evidence="9">
    <location>
        <begin position="416"/>
        <end position="443"/>
    </location>
</feature>
<feature type="transmembrane region" description="Helical" evidence="9">
    <location>
        <begin position="455"/>
        <end position="473"/>
    </location>
</feature>
<comment type="subcellular location">
    <subcellularLocation>
        <location evidence="1">Membrane</location>
        <topology evidence="1">Multi-pass membrane protein</topology>
    </subcellularLocation>
</comment>
<dbReference type="InterPro" id="IPR005828">
    <property type="entry name" value="MFS_sugar_transport-like"/>
</dbReference>
<accession>A0A0J9XGJ5</accession>
<dbReference type="STRING" id="1173061.A0A0J9XGJ5"/>
<dbReference type="GO" id="GO:0005886">
    <property type="term" value="C:plasma membrane"/>
    <property type="evidence" value="ECO:0007669"/>
    <property type="project" value="TreeGrafter"/>
</dbReference>
<reference evidence="11" key="1">
    <citation type="submission" date="2014-03" db="EMBL/GenBank/DDBJ databases">
        <authorList>
            <person name="Casaregola S."/>
        </authorList>
    </citation>
    <scope>NUCLEOTIDE SEQUENCE [LARGE SCALE GENOMIC DNA]</scope>
    <source>
        <strain evidence="11">CLIB 918</strain>
    </source>
</reference>
<feature type="transmembrane region" description="Helical" evidence="9">
    <location>
        <begin position="196"/>
        <end position="221"/>
    </location>
</feature>
<evidence type="ECO:0000313" key="12">
    <source>
        <dbReference type="Proteomes" id="UP000242525"/>
    </source>
</evidence>
<dbReference type="EMBL" id="CCBN010000015">
    <property type="protein sequence ID" value="CDO56404.1"/>
    <property type="molecule type" value="Genomic_DNA"/>
</dbReference>
<dbReference type="PANTHER" id="PTHR48022">
    <property type="entry name" value="PLASTIDIC GLUCOSE TRANSPORTER 4"/>
    <property type="match status" value="1"/>
</dbReference>
<name>A0A0J9XGJ5_GEOCN</name>
<dbReference type="Proteomes" id="UP000242525">
    <property type="component" value="Unassembled WGS sequence"/>
</dbReference>
<dbReference type="SUPFAM" id="SSF103473">
    <property type="entry name" value="MFS general substrate transporter"/>
    <property type="match status" value="1"/>
</dbReference>
<dbReference type="PROSITE" id="PS00216">
    <property type="entry name" value="SUGAR_TRANSPORT_1"/>
    <property type="match status" value="1"/>
</dbReference>
<evidence type="ECO:0000256" key="4">
    <source>
        <dbReference type="ARBA" id="ARBA00022597"/>
    </source>
</evidence>
<dbReference type="InterPro" id="IPR005829">
    <property type="entry name" value="Sugar_transporter_CS"/>
</dbReference>
<proteinExistence type="inferred from homology"/>
<comment type="caution">
    <text evidence="11">The sequence shown here is derived from an EMBL/GenBank/DDBJ whole genome shotgun (WGS) entry which is preliminary data.</text>
</comment>
<dbReference type="GO" id="GO:0055056">
    <property type="term" value="F:D-glucose transmembrane transporter activity"/>
    <property type="evidence" value="ECO:0007669"/>
    <property type="project" value="UniProtKB-ARBA"/>
</dbReference>
<dbReference type="PROSITE" id="PS00217">
    <property type="entry name" value="SUGAR_TRANSPORT_2"/>
    <property type="match status" value="1"/>
</dbReference>
<dbReference type="InterPro" id="IPR003663">
    <property type="entry name" value="Sugar/inositol_transpt"/>
</dbReference>
<evidence type="ECO:0000256" key="6">
    <source>
        <dbReference type="ARBA" id="ARBA00022989"/>
    </source>
</evidence>
<gene>
    <name evidence="11" type="ORF">BN980_GECA15s00725g</name>
</gene>
<evidence type="ECO:0000256" key="8">
    <source>
        <dbReference type="RuleBase" id="RU003346"/>
    </source>
</evidence>
<dbReference type="PRINTS" id="PR00171">
    <property type="entry name" value="SUGRTRNSPORT"/>
</dbReference>
<evidence type="ECO:0000259" key="10">
    <source>
        <dbReference type="PROSITE" id="PS50850"/>
    </source>
</evidence>
<feature type="transmembrane region" description="Helical" evidence="9">
    <location>
        <begin position="162"/>
        <end position="184"/>
    </location>
</feature>
<feature type="transmembrane region" description="Helical" evidence="9">
    <location>
        <begin position="313"/>
        <end position="337"/>
    </location>
</feature>
<dbReference type="NCBIfam" id="TIGR00879">
    <property type="entry name" value="SP"/>
    <property type="match status" value="1"/>
</dbReference>
<keyword evidence="4" id="KW-0762">Sugar transport</keyword>
<feature type="transmembrane region" description="Helical" evidence="9">
    <location>
        <begin position="227"/>
        <end position="248"/>
    </location>
</feature>
<dbReference type="GO" id="GO:0005351">
    <property type="term" value="F:carbohydrate:proton symporter activity"/>
    <property type="evidence" value="ECO:0007669"/>
    <property type="project" value="TreeGrafter"/>
</dbReference>
<evidence type="ECO:0000256" key="2">
    <source>
        <dbReference type="ARBA" id="ARBA00010992"/>
    </source>
</evidence>
<protein>
    <submittedName>
        <fullName evidence="11">Similar to Saccharomyces cerevisiae YHR096C HXT5 Hexose transporter with moderate affinity for glucose</fullName>
    </submittedName>
</protein>
<feature type="transmembrane region" description="Helical" evidence="9">
    <location>
        <begin position="55"/>
        <end position="74"/>
    </location>
</feature>
<feature type="domain" description="Major facilitator superfamily (MFS) profile" evidence="10">
    <location>
        <begin position="61"/>
        <end position="508"/>
    </location>
</feature>
<dbReference type="InterPro" id="IPR050360">
    <property type="entry name" value="MFS_Sugar_Transporters"/>
</dbReference>
<feature type="transmembrane region" description="Helical" evidence="9">
    <location>
        <begin position="352"/>
        <end position="373"/>
    </location>
</feature>
<evidence type="ECO:0000256" key="3">
    <source>
        <dbReference type="ARBA" id="ARBA00022448"/>
    </source>
</evidence>
<evidence type="ECO:0000256" key="5">
    <source>
        <dbReference type="ARBA" id="ARBA00022692"/>
    </source>
</evidence>
<dbReference type="OrthoDB" id="5141738at2759"/>
<sequence>MDDTKNKASSDGPVIIKAIEVKNRSSSSPVELRNLSNSDVNGTNHVYTSEKPASFLSALALSLLVSVGGFVFGYDVGTISGFLNLGGFLQRFGSAAADGTYSFPAWRSGLIVSIITVGGLFGGLFSSKLADKYGRKKTIFGFNVVYIIALIIQLTAHHWVQILIGRLISGVALGAFTVIVPMIISESVPTDFRGACVSSFQFMITLGILIGNAICYGVRNLGDSRDYLIPLGLSFMFSAVIAISMFILPESPRYLATVGKIDEAHRALAKTICMNPNSHYITTEMADIIRSIEADNVEGSASWGELLTGKPKIFYRVIVGVVMLSLQQLSGVNYFFYYGNSLFKTLGSNNPFATAMILSGVNCVCTLIAMLIVNRFARRTLLITGSIIMLVAFACFSTLGTFFLYSKTTQNVNSAIGIAMIAVAGVFILGFATTWAPLAFVVISEIFPQRIRSKAIALATGVMWIWNFVIGFNSPMITNRVGYKYGYVFSAFLLASVIFVYFGVHETKGVTLEEINEMYASGVSAVESTRHVKSLQTNAQNKTIEHV</sequence>
<keyword evidence="6 9" id="KW-1133">Transmembrane helix</keyword>
<feature type="transmembrane region" description="Helical" evidence="9">
    <location>
        <begin position="138"/>
        <end position="156"/>
    </location>
</feature>
<keyword evidence="12" id="KW-1185">Reference proteome</keyword>
<evidence type="ECO:0000256" key="1">
    <source>
        <dbReference type="ARBA" id="ARBA00004141"/>
    </source>
</evidence>
<dbReference type="PANTHER" id="PTHR48022:SF75">
    <property type="entry name" value="GALACTOSE TRANSPORTER-RELATED"/>
    <property type="match status" value="1"/>
</dbReference>
<dbReference type="PROSITE" id="PS50850">
    <property type="entry name" value="MFS"/>
    <property type="match status" value="1"/>
</dbReference>
<evidence type="ECO:0000256" key="7">
    <source>
        <dbReference type="ARBA" id="ARBA00023136"/>
    </source>
</evidence>
<feature type="transmembrane region" description="Helical" evidence="9">
    <location>
        <begin position="380"/>
        <end position="404"/>
    </location>
</feature>
<dbReference type="InterPro" id="IPR020846">
    <property type="entry name" value="MFS_dom"/>
</dbReference>
<dbReference type="Pfam" id="PF00083">
    <property type="entry name" value="Sugar_tr"/>
    <property type="match status" value="1"/>
</dbReference>
<keyword evidence="3 8" id="KW-0813">Transport</keyword>
<comment type="similarity">
    <text evidence="2 8">Belongs to the major facilitator superfamily. Sugar transporter (TC 2.A.1.1) family.</text>
</comment>
<feature type="transmembrane region" description="Helical" evidence="9">
    <location>
        <begin position="105"/>
        <end position="126"/>
    </location>
</feature>
<dbReference type="InterPro" id="IPR036259">
    <property type="entry name" value="MFS_trans_sf"/>
</dbReference>
<organism evidence="11 12">
    <name type="scientific">Geotrichum candidum</name>
    <name type="common">Oospora lactis</name>
    <name type="synonym">Dipodascus geotrichum</name>
    <dbReference type="NCBI Taxonomy" id="1173061"/>
    <lineage>
        <taxon>Eukaryota</taxon>
        <taxon>Fungi</taxon>
        <taxon>Dikarya</taxon>
        <taxon>Ascomycota</taxon>
        <taxon>Saccharomycotina</taxon>
        <taxon>Dipodascomycetes</taxon>
        <taxon>Dipodascales</taxon>
        <taxon>Dipodascaceae</taxon>
        <taxon>Geotrichum</taxon>
    </lineage>
</organism>
<dbReference type="AlphaFoldDB" id="A0A0J9XGJ5"/>
<dbReference type="Gene3D" id="1.20.1250.20">
    <property type="entry name" value="MFS general substrate transporter like domains"/>
    <property type="match status" value="1"/>
</dbReference>
<evidence type="ECO:0000313" key="11">
    <source>
        <dbReference type="EMBL" id="CDO56404.1"/>
    </source>
</evidence>
<evidence type="ECO:0000256" key="9">
    <source>
        <dbReference type="SAM" id="Phobius"/>
    </source>
</evidence>